<dbReference type="SUPFAM" id="SSF81296">
    <property type="entry name" value="E set domains"/>
    <property type="match status" value="5"/>
</dbReference>
<dbReference type="Gene3D" id="2.60.40.10">
    <property type="entry name" value="Immunoglobulins"/>
    <property type="match status" value="5"/>
</dbReference>
<feature type="domain" description="IPT/TIG" evidence="3">
    <location>
        <begin position="345"/>
        <end position="426"/>
    </location>
</feature>
<dbReference type="CDD" id="cd13426">
    <property type="entry name" value="Peptidase_G1"/>
    <property type="match status" value="1"/>
</dbReference>
<dbReference type="PANTHER" id="PTHR37536:SF1">
    <property type="entry name" value="ASPERGILLOPEPSIN, PUTAITVE (AFU_ORTHOLOGUE AFUA_7G01200)"/>
    <property type="match status" value="1"/>
</dbReference>
<reference evidence="4 5" key="1">
    <citation type="journal article" date="2014" name="BMC Genomics">
        <title>Comparison of environmental and isolate Sulfobacillus genomes reveals diverse carbon, sulfur, nitrogen, and hydrogen metabolisms.</title>
        <authorList>
            <person name="Justice N.B."/>
            <person name="Norman A."/>
            <person name="Brown C.T."/>
            <person name="Singh A."/>
            <person name="Thomas B.C."/>
            <person name="Banfield J.F."/>
        </authorList>
    </citation>
    <scope>NUCLEOTIDE SEQUENCE [LARGE SCALE GENOMIC DNA]</scope>
    <source>
        <strain evidence="4">AMDSBA5</strain>
    </source>
</reference>
<gene>
    <name evidence="4" type="ORF">C7B47_16420</name>
</gene>
<proteinExistence type="predicted"/>
<dbReference type="GO" id="GO:0070007">
    <property type="term" value="F:glutamic-type endopeptidase activity"/>
    <property type="evidence" value="ECO:0007669"/>
    <property type="project" value="InterPro"/>
</dbReference>
<dbReference type="InterPro" id="IPR013320">
    <property type="entry name" value="ConA-like_dom_sf"/>
</dbReference>
<dbReference type="Proteomes" id="UP000242705">
    <property type="component" value="Unassembled WGS sequence"/>
</dbReference>
<evidence type="ECO:0000313" key="5">
    <source>
        <dbReference type="Proteomes" id="UP000242705"/>
    </source>
</evidence>
<evidence type="ECO:0000259" key="3">
    <source>
        <dbReference type="SMART" id="SM00429"/>
    </source>
</evidence>
<feature type="chain" id="PRO_5015481444" description="IPT/TIG domain-containing protein" evidence="2">
    <location>
        <begin position="25"/>
        <end position="678"/>
    </location>
</feature>
<dbReference type="Pfam" id="PF01833">
    <property type="entry name" value="TIG"/>
    <property type="match status" value="5"/>
</dbReference>
<dbReference type="InterPro" id="IPR002909">
    <property type="entry name" value="IPT_dom"/>
</dbReference>
<keyword evidence="2" id="KW-0732">Signal</keyword>
<dbReference type="AlphaFoldDB" id="A0A2T2WKH8"/>
<evidence type="ECO:0000313" key="4">
    <source>
        <dbReference type="EMBL" id="PSR22743.1"/>
    </source>
</evidence>
<dbReference type="InterPro" id="IPR014756">
    <property type="entry name" value="Ig_E-set"/>
</dbReference>
<dbReference type="Gene3D" id="2.60.120.700">
    <property type="entry name" value="Peptidase G1"/>
    <property type="match status" value="1"/>
</dbReference>
<accession>A0A2T2WKH8</accession>
<protein>
    <recommendedName>
        <fullName evidence="3">IPT/TIG domain-containing protein</fullName>
    </recommendedName>
</protein>
<feature type="domain" description="IPT/TIG" evidence="3">
    <location>
        <begin position="514"/>
        <end position="593"/>
    </location>
</feature>
<dbReference type="SUPFAM" id="SSF49899">
    <property type="entry name" value="Concanavalin A-like lectins/glucanases"/>
    <property type="match status" value="1"/>
</dbReference>
<dbReference type="InterPro" id="IPR038656">
    <property type="entry name" value="Peptidase_G1_sf"/>
</dbReference>
<feature type="active site" description="Proton acceptor" evidence="1">
    <location>
        <position position="187"/>
    </location>
</feature>
<feature type="domain" description="IPT/TIG" evidence="3">
    <location>
        <begin position="430"/>
        <end position="510"/>
    </location>
</feature>
<dbReference type="EMBL" id="PXYX01000080">
    <property type="protein sequence ID" value="PSR22743.1"/>
    <property type="molecule type" value="Genomic_DNA"/>
</dbReference>
<evidence type="ECO:0000256" key="1">
    <source>
        <dbReference type="PIRSR" id="PIRSR600250-50"/>
    </source>
</evidence>
<dbReference type="GO" id="GO:0006508">
    <property type="term" value="P:proteolysis"/>
    <property type="evidence" value="ECO:0007669"/>
    <property type="project" value="InterPro"/>
</dbReference>
<dbReference type="PANTHER" id="PTHR37536">
    <property type="entry name" value="PUTATIVE (AFU_ORTHOLOGUE AFUA_3G02970)-RELATED"/>
    <property type="match status" value="1"/>
</dbReference>
<dbReference type="Pfam" id="PF01828">
    <property type="entry name" value="Peptidase_A4"/>
    <property type="match status" value="1"/>
</dbReference>
<sequence length="678" mass="70986">MTRIIKIVSLGVSVLALGALNLQADTGVIATGVRIPLKSPYAAAQGLGWNSLNWSGYALTAATQPYHSISGTWQVPTVYSDGNHSSTFGSNWIGIDGFNNSDLIQTGTGEEVISGTAQYFAWWEILPSPETLIPTMVVQPGNTMHASITNLGNGEWQITLQNLTLHESFTTDQSYSGPAQSAEWIQEAPTINGSISTLDPYSTFAFSNLSVNGGNPMLEPSDGGVMIQNNVQVSTPSFPSVTGNSFAVAYGSQMPAPPTALIPRIDITLPEMVSTGQVLEIFGLNFGNGPGQVTIDGVNASVNAWSSNLITVTVPKVPAGPQVLTVTTSTGTSVSRTITVINPLQPTIANIFPSVALPGTTVRLMGRNLGNTPGSVVLDNMNAHIDSWSPYMVTFTVPSDVKPGPAPITLITAQDKSVTDSQFTIAQPPSPVIHDIYPSTARIGQTVSIFGSNFGMAKPSVTIGGVSATVESWSPYRITVMVPSVPFGTEPVVVTTSDGSTVKDASFTVINTAAPSIRMDFPNQAPVGTSVRLLGNNFGSQTGTVTLGGTKATIQSWSPYMITFVVPNVSAGSQPLVVTTSGGQSTQTTFTVTPAPSPYISTVYPDPAIPGYPLRIMGNNFGSDKGTVDINGTPLTIQYWTPYFIEAVLPTNLATGSATLTVTTASGATATDTNFSIK</sequence>
<dbReference type="InterPro" id="IPR000250">
    <property type="entry name" value="Peptidase_G1"/>
</dbReference>
<feature type="signal peptide" evidence="2">
    <location>
        <begin position="1"/>
        <end position="24"/>
    </location>
</feature>
<name>A0A2T2WKH8_SULTH</name>
<comment type="caution">
    <text evidence="4">The sequence shown here is derived from an EMBL/GenBank/DDBJ whole genome shotgun (WGS) entry which is preliminary data.</text>
</comment>
<dbReference type="SMART" id="SM00429">
    <property type="entry name" value="IPT"/>
    <property type="match status" value="3"/>
</dbReference>
<organism evidence="4 5">
    <name type="scientific">Sulfobacillus thermosulfidooxidans</name>
    <dbReference type="NCBI Taxonomy" id="28034"/>
    <lineage>
        <taxon>Bacteria</taxon>
        <taxon>Bacillati</taxon>
        <taxon>Bacillota</taxon>
        <taxon>Clostridia</taxon>
        <taxon>Eubacteriales</taxon>
        <taxon>Clostridiales Family XVII. Incertae Sedis</taxon>
        <taxon>Sulfobacillus</taxon>
    </lineage>
</organism>
<dbReference type="InterPro" id="IPR013783">
    <property type="entry name" value="Ig-like_fold"/>
</dbReference>
<evidence type="ECO:0000256" key="2">
    <source>
        <dbReference type="SAM" id="SignalP"/>
    </source>
</evidence>